<dbReference type="VEuPathDB" id="FungiDB:ASPGLDRAFT_123914"/>
<name>A0A1L9VNC2_ASPGL</name>
<organism evidence="1 2">
    <name type="scientific">Aspergillus glaucus CBS 516.65</name>
    <dbReference type="NCBI Taxonomy" id="1160497"/>
    <lineage>
        <taxon>Eukaryota</taxon>
        <taxon>Fungi</taxon>
        <taxon>Dikarya</taxon>
        <taxon>Ascomycota</taxon>
        <taxon>Pezizomycotina</taxon>
        <taxon>Eurotiomycetes</taxon>
        <taxon>Eurotiomycetidae</taxon>
        <taxon>Eurotiales</taxon>
        <taxon>Aspergillaceae</taxon>
        <taxon>Aspergillus</taxon>
        <taxon>Aspergillus subgen. Aspergillus</taxon>
    </lineage>
</organism>
<keyword evidence="2" id="KW-1185">Reference proteome</keyword>
<protein>
    <submittedName>
        <fullName evidence="1">Uncharacterized protein</fullName>
    </submittedName>
</protein>
<dbReference type="PANTHER" id="PTHR38116">
    <property type="entry name" value="CHROMOSOME 7, WHOLE GENOME SHOTGUN SEQUENCE"/>
    <property type="match status" value="1"/>
</dbReference>
<dbReference type="RefSeq" id="XP_022402082.1">
    <property type="nucleotide sequence ID" value="XM_022540438.1"/>
</dbReference>
<dbReference type="OrthoDB" id="2245989at2759"/>
<dbReference type="STRING" id="1160497.A0A1L9VNC2"/>
<dbReference type="Pfam" id="PF11905">
    <property type="entry name" value="DUF3425"/>
    <property type="match status" value="1"/>
</dbReference>
<dbReference type="AlphaFoldDB" id="A0A1L9VNC2"/>
<dbReference type="InterPro" id="IPR021833">
    <property type="entry name" value="DUF3425"/>
</dbReference>
<dbReference type="EMBL" id="KV878894">
    <property type="protein sequence ID" value="OJJ85384.1"/>
    <property type="molecule type" value="Genomic_DNA"/>
</dbReference>
<evidence type="ECO:0000313" key="2">
    <source>
        <dbReference type="Proteomes" id="UP000184300"/>
    </source>
</evidence>
<reference evidence="2" key="1">
    <citation type="journal article" date="2017" name="Genome Biol.">
        <title>Comparative genomics reveals high biological diversity and specific adaptations in the industrially and medically important fungal genus Aspergillus.</title>
        <authorList>
            <person name="de Vries R.P."/>
            <person name="Riley R."/>
            <person name="Wiebenga A."/>
            <person name="Aguilar-Osorio G."/>
            <person name="Amillis S."/>
            <person name="Uchima C.A."/>
            <person name="Anderluh G."/>
            <person name="Asadollahi M."/>
            <person name="Askin M."/>
            <person name="Barry K."/>
            <person name="Battaglia E."/>
            <person name="Bayram O."/>
            <person name="Benocci T."/>
            <person name="Braus-Stromeyer S.A."/>
            <person name="Caldana C."/>
            <person name="Canovas D."/>
            <person name="Cerqueira G.C."/>
            <person name="Chen F."/>
            <person name="Chen W."/>
            <person name="Choi C."/>
            <person name="Clum A."/>
            <person name="Dos Santos R.A."/>
            <person name="Damasio A.R."/>
            <person name="Diallinas G."/>
            <person name="Emri T."/>
            <person name="Fekete E."/>
            <person name="Flipphi M."/>
            <person name="Freyberg S."/>
            <person name="Gallo A."/>
            <person name="Gournas C."/>
            <person name="Habgood R."/>
            <person name="Hainaut M."/>
            <person name="Harispe M.L."/>
            <person name="Henrissat B."/>
            <person name="Hilden K.S."/>
            <person name="Hope R."/>
            <person name="Hossain A."/>
            <person name="Karabika E."/>
            <person name="Karaffa L."/>
            <person name="Karanyi Z."/>
            <person name="Krasevec N."/>
            <person name="Kuo A."/>
            <person name="Kusch H."/>
            <person name="LaButti K."/>
            <person name="Lagendijk E.L."/>
            <person name="Lapidus A."/>
            <person name="Levasseur A."/>
            <person name="Lindquist E."/>
            <person name="Lipzen A."/>
            <person name="Logrieco A.F."/>
            <person name="MacCabe A."/>
            <person name="Maekelae M.R."/>
            <person name="Malavazi I."/>
            <person name="Melin P."/>
            <person name="Meyer V."/>
            <person name="Mielnichuk N."/>
            <person name="Miskei M."/>
            <person name="Molnar A.P."/>
            <person name="Mule G."/>
            <person name="Ngan C.Y."/>
            <person name="Orejas M."/>
            <person name="Orosz E."/>
            <person name="Ouedraogo J.P."/>
            <person name="Overkamp K.M."/>
            <person name="Park H.-S."/>
            <person name="Perrone G."/>
            <person name="Piumi F."/>
            <person name="Punt P.J."/>
            <person name="Ram A.F."/>
            <person name="Ramon A."/>
            <person name="Rauscher S."/>
            <person name="Record E."/>
            <person name="Riano-Pachon D.M."/>
            <person name="Robert V."/>
            <person name="Roehrig J."/>
            <person name="Ruller R."/>
            <person name="Salamov A."/>
            <person name="Salih N.S."/>
            <person name="Samson R.A."/>
            <person name="Sandor E."/>
            <person name="Sanguinetti M."/>
            <person name="Schuetze T."/>
            <person name="Sepcic K."/>
            <person name="Shelest E."/>
            <person name="Sherlock G."/>
            <person name="Sophianopoulou V."/>
            <person name="Squina F.M."/>
            <person name="Sun H."/>
            <person name="Susca A."/>
            <person name="Todd R.B."/>
            <person name="Tsang A."/>
            <person name="Unkles S.E."/>
            <person name="van de Wiele N."/>
            <person name="van Rossen-Uffink D."/>
            <person name="Oliveira J.V."/>
            <person name="Vesth T.C."/>
            <person name="Visser J."/>
            <person name="Yu J.-H."/>
            <person name="Zhou M."/>
            <person name="Andersen M.R."/>
            <person name="Archer D.B."/>
            <person name="Baker S.E."/>
            <person name="Benoit I."/>
            <person name="Brakhage A.A."/>
            <person name="Braus G.H."/>
            <person name="Fischer R."/>
            <person name="Frisvad J.C."/>
            <person name="Goldman G.H."/>
            <person name="Houbraken J."/>
            <person name="Oakley B."/>
            <person name="Pocsi I."/>
            <person name="Scazzocchio C."/>
            <person name="Seiboth B."/>
            <person name="vanKuyk P.A."/>
            <person name="Wortman J."/>
            <person name="Dyer P.S."/>
            <person name="Grigoriev I.V."/>
        </authorList>
    </citation>
    <scope>NUCLEOTIDE SEQUENCE [LARGE SCALE GENOMIC DNA]</scope>
    <source>
        <strain evidence="2">CBS 516.65</strain>
    </source>
</reference>
<accession>A0A1L9VNC2</accession>
<dbReference type="PANTHER" id="PTHR38116:SF1">
    <property type="entry name" value="BZIP DOMAIN-CONTAINING PROTEIN"/>
    <property type="match status" value="1"/>
</dbReference>
<sequence>MHDNVISRFCALGPKTMDDEKALSLPPSLQPTKLQKATLHLHHPWFDIIPMAKMRDHLISAGETFDDRQLCRALRGLQSDRPGNTGVMVWLDSCDPTGWELTESFARDWGWTIAHCYSLFESTNHWMSLRGERLLLCTRTGRVLH</sequence>
<dbReference type="GeneID" id="34456699"/>
<evidence type="ECO:0000313" key="1">
    <source>
        <dbReference type="EMBL" id="OJJ85384.1"/>
    </source>
</evidence>
<gene>
    <name evidence="1" type="ORF">ASPGLDRAFT_123914</name>
</gene>
<dbReference type="Proteomes" id="UP000184300">
    <property type="component" value="Unassembled WGS sequence"/>
</dbReference>
<proteinExistence type="predicted"/>